<comment type="caution">
    <text evidence="2">The sequence shown here is derived from an EMBL/GenBank/DDBJ whole genome shotgun (WGS) entry which is preliminary data.</text>
</comment>
<keyword evidence="1" id="KW-0472">Membrane</keyword>
<dbReference type="EMBL" id="CAKOGL010000029">
    <property type="protein sequence ID" value="CAH2106172.1"/>
    <property type="molecule type" value="Genomic_DNA"/>
</dbReference>
<sequence>MDKSMIESWGLSDQMSRFNWNRSKLRPRKLLLTAVQRERTSPTTNWAQAWRLRPPRRNLNASVAFTLPYFMFWPHFYSQGMLFSP</sequence>
<proteinExistence type="predicted"/>
<keyword evidence="3" id="KW-1185">Reference proteome</keyword>
<evidence type="ECO:0000313" key="2">
    <source>
        <dbReference type="EMBL" id="CAH2106172.1"/>
    </source>
</evidence>
<gene>
    <name evidence="2" type="ORF">EEDITHA_LOCUS20347</name>
</gene>
<keyword evidence="1" id="KW-0812">Transmembrane</keyword>
<organism evidence="2 3">
    <name type="scientific">Euphydryas editha</name>
    <name type="common">Edith's checkerspot</name>
    <dbReference type="NCBI Taxonomy" id="104508"/>
    <lineage>
        <taxon>Eukaryota</taxon>
        <taxon>Metazoa</taxon>
        <taxon>Ecdysozoa</taxon>
        <taxon>Arthropoda</taxon>
        <taxon>Hexapoda</taxon>
        <taxon>Insecta</taxon>
        <taxon>Pterygota</taxon>
        <taxon>Neoptera</taxon>
        <taxon>Endopterygota</taxon>
        <taxon>Lepidoptera</taxon>
        <taxon>Glossata</taxon>
        <taxon>Ditrysia</taxon>
        <taxon>Papilionoidea</taxon>
        <taxon>Nymphalidae</taxon>
        <taxon>Nymphalinae</taxon>
        <taxon>Euphydryas</taxon>
    </lineage>
</organism>
<accession>A0AAU9V323</accession>
<reference evidence="2" key="1">
    <citation type="submission" date="2022-03" db="EMBL/GenBank/DDBJ databases">
        <authorList>
            <person name="Tunstrom K."/>
        </authorList>
    </citation>
    <scope>NUCLEOTIDE SEQUENCE</scope>
</reference>
<keyword evidence="1" id="KW-1133">Transmembrane helix</keyword>
<evidence type="ECO:0000256" key="1">
    <source>
        <dbReference type="SAM" id="Phobius"/>
    </source>
</evidence>
<evidence type="ECO:0000313" key="3">
    <source>
        <dbReference type="Proteomes" id="UP001153954"/>
    </source>
</evidence>
<name>A0AAU9V323_EUPED</name>
<protein>
    <submittedName>
        <fullName evidence="2">Uncharacterized protein</fullName>
    </submittedName>
</protein>
<feature type="transmembrane region" description="Helical" evidence="1">
    <location>
        <begin position="59"/>
        <end position="77"/>
    </location>
</feature>
<dbReference type="AlphaFoldDB" id="A0AAU9V323"/>
<dbReference type="Proteomes" id="UP001153954">
    <property type="component" value="Unassembled WGS sequence"/>
</dbReference>